<feature type="compositionally biased region" description="Low complexity" evidence="7">
    <location>
        <begin position="24"/>
        <end position="52"/>
    </location>
</feature>
<evidence type="ECO:0000313" key="9">
    <source>
        <dbReference type="EMBL" id="QEH93229.1"/>
    </source>
</evidence>
<keyword evidence="4 6" id="KW-0697">Rotamase</keyword>
<dbReference type="PANTHER" id="PTHR43811">
    <property type="entry name" value="FKBP-TYPE PEPTIDYL-PROLYL CIS-TRANS ISOMERASE FKPA"/>
    <property type="match status" value="1"/>
</dbReference>
<organism evidence="9 10">
    <name type="scientific">Dermacoccus abyssi</name>
    <dbReference type="NCBI Taxonomy" id="322596"/>
    <lineage>
        <taxon>Bacteria</taxon>
        <taxon>Bacillati</taxon>
        <taxon>Actinomycetota</taxon>
        <taxon>Actinomycetes</taxon>
        <taxon>Micrococcales</taxon>
        <taxon>Dermacoccaceae</taxon>
        <taxon>Dermacoccus</taxon>
    </lineage>
</organism>
<feature type="domain" description="PPIase FKBP-type" evidence="8">
    <location>
        <begin position="251"/>
        <end position="345"/>
    </location>
</feature>
<dbReference type="GO" id="GO:0016853">
    <property type="term" value="F:isomerase activity"/>
    <property type="evidence" value="ECO:0007669"/>
    <property type="project" value="UniProtKB-KW"/>
</dbReference>
<evidence type="ECO:0000256" key="6">
    <source>
        <dbReference type="PROSITE-ProRule" id="PRU00277"/>
    </source>
</evidence>
<reference evidence="9 10" key="1">
    <citation type="submission" date="2019-08" db="EMBL/GenBank/DDBJ databases">
        <title>Dermacoccus abyssi strain HZAU 226, whole genome Nanopore sequencing project.</title>
        <authorList>
            <person name="Guo A."/>
            <person name="Zhang X."/>
            <person name="Ruan Y."/>
            <person name="Liu W."/>
            <person name="Chen Q."/>
            <person name="Gu L."/>
        </authorList>
    </citation>
    <scope>NUCLEOTIDE SEQUENCE [LARGE SCALE GENOMIC DNA]</scope>
    <source>
        <strain evidence="9 10">HZAU 226</strain>
    </source>
</reference>
<name>A0ABX5Z8T7_9MICO</name>
<dbReference type="PANTHER" id="PTHR43811:SF19">
    <property type="entry name" value="39 KDA FK506-BINDING NUCLEAR PROTEIN"/>
    <property type="match status" value="1"/>
</dbReference>
<dbReference type="Proteomes" id="UP000323565">
    <property type="component" value="Chromosome"/>
</dbReference>
<dbReference type="InterPro" id="IPR046357">
    <property type="entry name" value="PPIase_dom_sf"/>
</dbReference>
<feature type="compositionally biased region" description="Basic and acidic residues" evidence="7">
    <location>
        <begin position="58"/>
        <end position="68"/>
    </location>
</feature>
<accession>A0ABX5Z8T7</accession>
<feature type="domain" description="PPIase FKBP-type" evidence="8">
    <location>
        <begin position="104"/>
        <end position="193"/>
    </location>
</feature>
<dbReference type="PROSITE" id="PS50059">
    <property type="entry name" value="FKBP_PPIASE"/>
    <property type="match status" value="2"/>
</dbReference>
<evidence type="ECO:0000313" key="10">
    <source>
        <dbReference type="Proteomes" id="UP000323565"/>
    </source>
</evidence>
<protein>
    <recommendedName>
        <fullName evidence="3 6">peptidylprolyl isomerase</fullName>
        <ecNumber evidence="3 6">5.2.1.8</ecNumber>
    </recommendedName>
</protein>
<dbReference type="PROSITE" id="PS51257">
    <property type="entry name" value="PROKAR_LIPOPROTEIN"/>
    <property type="match status" value="1"/>
</dbReference>
<dbReference type="InterPro" id="IPR001179">
    <property type="entry name" value="PPIase_FKBP_dom"/>
</dbReference>
<dbReference type="SUPFAM" id="SSF54534">
    <property type="entry name" value="FKBP-like"/>
    <property type="match status" value="2"/>
</dbReference>
<keyword evidence="5 6" id="KW-0413">Isomerase</keyword>
<comment type="catalytic activity">
    <reaction evidence="1 6">
        <text>[protein]-peptidylproline (omega=180) = [protein]-peptidylproline (omega=0)</text>
        <dbReference type="Rhea" id="RHEA:16237"/>
        <dbReference type="Rhea" id="RHEA-COMP:10747"/>
        <dbReference type="Rhea" id="RHEA-COMP:10748"/>
        <dbReference type="ChEBI" id="CHEBI:83833"/>
        <dbReference type="ChEBI" id="CHEBI:83834"/>
        <dbReference type="EC" id="5.2.1.8"/>
    </reaction>
</comment>
<dbReference type="Gene3D" id="3.10.50.40">
    <property type="match status" value="2"/>
</dbReference>
<evidence type="ECO:0000259" key="8">
    <source>
        <dbReference type="PROSITE" id="PS50059"/>
    </source>
</evidence>
<proteinExistence type="inferred from homology"/>
<dbReference type="Pfam" id="PF00254">
    <property type="entry name" value="FKBP_C"/>
    <property type="match status" value="2"/>
</dbReference>
<evidence type="ECO:0000256" key="1">
    <source>
        <dbReference type="ARBA" id="ARBA00000971"/>
    </source>
</evidence>
<sequence>MSSPKRLFALAVLPVVFLAGCGDGSSKSSLSGSGSKSSSSSASSSSSSSLASPATKGNVDDIKVDTKNAKKPTVSIPKDKLPFGTSGAKIKMLSNGSGRAARGTDYVSADFVMVNGSTGKTIGSTFGERVPAFNLGDDRNLPGVLSNLKGRKAGDTFVLSLPPSQAFGSAGNQQLGIGPNDDLVLYMKVNKVETAQKACDTPSSDASLPKVEVPNKVTEQAKITFPKGKQPPTELTCSTLKEGSGAVVKAGQTISVRYTGQVWNGSVFDSTAKRKGQPAQFVIGKGQVIPGWDRTVVGQKVGSRLLVVVPSEDGYGAQGSTDQTGKQIIKGTDTIVFAVDIISAK</sequence>
<dbReference type="EMBL" id="CP043031">
    <property type="protein sequence ID" value="QEH93229.1"/>
    <property type="molecule type" value="Genomic_DNA"/>
</dbReference>
<evidence type="ECO:0000256" key="3">
    <source>
        <dbReference type="ARBA" id="ARBA00013194"/>
    </source>
</evidence>
<evidence type="ECO:0000256" key="4">
    <source>
        <dbReference type="ARBA" id="ARBA00023110"/>
    </source>
</evidence>
<keyword evidence="10" id="KW-1185">Reference proteome</keyword>
<evidence type="ECO:0000256" key="5">
    <source>
        <dbReference type="ARBA" id="ARBA00023235"/>
    </source>
</evidence>
<gene>
    <name evidence="9" type="ORF">FV141_06615</name>
</gene>
<dbReference type="EC" id="5.2.1.8" evidence="3 6"/>
<comment type="similarity">
    <text evidence="2">Belongs to the FKBP-type PPIase family.</text>
</comment>
<feature type="region of interest" description="Disordered" evidence="7">
    <location>
        <begin position="24"/>
        <end position="80"/>
    </location>
</feature>
<evidence type="ECO:0000256" key="2">
    <source>
        <dbReference type="ARBA" id="ARBA00006577"/>
    </source>
</evidence>
<evidence type="ECO:0000256" key="7">
    <source>
        <dbReference type="SAM" id="MobiDB-lite"/>
    </source>
</evidence>